<accession>A0A0D2X0T7</accession>
<dbReference type="FunFam" id="3.90.1150.10:FF:000008">
    <property type="entry name" value="Cystathionine gamma-synthase"/>
    <property type="match status" value="1"/>
</dbReference>
<evidence type="ECO:0000256" key="6">
    <source>
        <dbReference type="ARBA" id="ARBA00023192"/>
    </source>
</evidence>
<feature type="modified residue" description="N6-(pyridoxal phosphate)lysine" evidence="8">
    <location>
        <position position="205"/>
    </location>
</feature>
<gene>
    <name evidence="10" type="ORF">CAOG_001065</name>
</gene>
<dbReference type="GO" id="GO:0019346">
    <property type="term" value="P:transsulfuration"/>
    <property type="evidence" value="ECO:0007669"/>
    <property type="project" value="InterPro"/>
</dbReference>
<evidence type="ECO:0000256" key="3">
    <source>
        <dbReference type="ARBA" id="ARBA00009077"/>
    </source>
</evidence>
<proteinExistence type="inferred from homology"/>
<evidence type="ECO:0000256" key="2">
    <source>
        <dbReference type="ARBA" id="ARBA00005038"/>
    </source>
</evidence>
<comment type="pathway">
    <text evidence="2">Amino-acid biosynthesis; L-cysteine biosynthesis; L-cysteine from L-homocysteine and L-serine: step 2/2.</text>
</comment>
<reference evidence="11" key="1">
    <citation type="submission" date="2011-02" db="EMBL/GenBank/DDBJ databases">
        <title>The Genome Sequence of Capsaspora owczarzaki ATCC 30864.</title>
        <authorList>
            <person name="Russ C."/>
            <person name="Cuomo C."/>
            <person name="Burger G."/>
            <person name="Gray M.W."/>
            <person name="Holland P.W.H."/>
            <person name="King N."/>
            <person name="Lang F.B.F."/>
            <person name="Roger A.J."/>
            <person name="Ruiz-Trillo I."/>
            <person name="Young S.K."/>
            <person name="Zeng Q."/>
            <person name="Gargeya S."/>
            <person name="Alvarado L."/>
            <person name="Berlin A."/>
            <person name="Chapman S.B."/>
            <person name="Chen Z."/>
            <person name="Freedman E."/>
            <person name="Gellesch M."/>
            <person name="Goldberg J."/>
            <person name="Griggs A."/>
            <person name="Gujja S."/>
            <person name="Heilman E."/>
            <person name="Heiman D."/>
            <person name="Howarth C."/>
            <person name="Mehta T."/>
            <person name="Neiman D."/>
            <person name="Pearson M."/>
            <person name="Roberts A."/>
            <person name="Saif S."/>
            <person name="Shea T."/>
            <person name="Shenoy N."/>
            <person name="Sisk P."/>
            <person name="Stolte C."/>
            <person name="Sykes S."/>
            <person name="White J."/>
            <person name="Yandava C."/>
            <person name="Haas B."/>
            <person name="Nusbaum C."/>
            <person name="Birren B."/>
        </authorList>
    </citation>
    <scope>NUCLEOTIDE SEQUENCE</scope>
    <source>
        <strain evidence="11">ATCC 30864</strain>
    </source>
</reference>
<sequence length="407" mass="44173">MSTTPLAPFKHFATDAIHAGQEADSVTGAVVVPLSLATTYKQDAPAQHRGFEYSRSGNPTRNAYEACIAKLEVANHGFAFSSGLAATATITHLLAAGDHLICMNDVYGGTNRYFNKVATRDGIQVSMVDLNNEQALRAAIKPNTKLVWIESPTNPTLKLVDIAAVSKIVHEHAGIIVVVDNTFMSSYFQRPLTLGADIVMHSVTKYMNGHSDAVFGVVCCRDDAIAERLRYYQNSIGGVPSPFDCYLALRGVKTLAVRMKAHMSNALAIAKFLENSDRVDEVIYPGLPSHPQHELANRQCSGYTGVVSFRIKGDMTTSKKFFEKIHLFTLAESLGAVESLAELPAIMTHASVSAEERAKLGISDTLIRLSVGIEDEEDLVEDLRAALAYAVSDELAKKPKQKFVATA</sequence>
<dbReference type="RefSeq" id="XP_004365936.2">
    <property type="nucleotide sequence ID" value="XM_004365879.2"/>
</dbReference>
<evidence type="ECO:0000256" key="7">
    <source>
        <dbReference type="ARBA" id="ARBA00029853"/>
    </source>
</evidence>
<keyword evidence="11" id="KW-1185">Reference proteome</keyword>
<dbReference type="GO" id="GO:0005737">
    <property type="term" value="C:cytoplasm"/>
    <property type="evidence" value="ECO:0007669"/>
    <property type="project" value="TreeGrafter"/>
</dbReference>
<dbReference type="GO" id="GO:0019343">
    <property type="term" value="P:cysteine biosynthetic process via cystathionine"/>
    <property type="evidence" value="ECO:0007669"/>
    <property type="project" value="TreeGrafter"/>
</dbReference>
<dbReference type="InterPro" id="IPR015422">
    <property type="entry name" value="PyrdxlP-dep_Trfase_small"/>
</dbReference>
<keyword evidence="6" id="KW-0028">Amino-acid biosynthesis</keyword>
<keyword evidence="10" id="KW-0456">Lyase</keyword>
<dbReference type="PIRSF" id="PIRSF001434">
    <property type="entry name" value="CGS"/>
    <property type="match status" value="1"/>
</dbReference>
<protein>
    <recommendedName>
        <fullName evidence="4">cystathionine gamma-lyase</fullName>
        <ecNumber evidence="4">4.4.1.1</ecNumber>
    </recommendedName>
    <alternativeName>
        <fullName evidence="7">Gamma-cystathionase</fullName>
    </alternativeName>
</protein>
<name>A0A0D2X0T7_CAPO3</name>
<dbReference type="InterPro" id="IPR000277">
    <property type="entry name" value="Cys/Met-Metab_PyrdxlP-dep_enz"/>
</dbReference>
<evidence type="ECO:0000256" key="8">
    <source>
        <dbReference type="PIRSR" id="PIRSR001434-2"/>
    </source>
</evidence>
<dbReference type="GO" id="GO:0004123">
    <property type="term" value="F:cystathionine gamma-lyase activity"/>
    <property type="evidence" value="ECO:0007669"/>
    <property type="project" value="TreeGrafter"/>
</dbReference>
<dbReference type="PANTHER" id="PTHR11808">
    <property type="entry name" value="TRANS-SULFURATION ENZYME FAMILY MEMBER"/>
    <property type="match status" value="1"/>
</dbReference>
<organism evidence="10 11">
    <name type="scientific">Capsaspora owczarzaki (strain ATCC 30864)</name>
    <dbReference type="NCBI Taxonomy" id="595528"/>
    <lineage>
        <taxon>Eukaryota</taxon>
        <taxon>Filasterea</taxon>
        <taxon>Capsaspora</taxon>
    </lineage>
</organism>
<evidence type="ECO:0000256" key="4">
    <source>
        <dbReference type="ARBA" id="ARBA00012085"/>
    </source>
</evidence>
<dbReference type="STRING" id="595528.A0A0D2X0T7"/>
<dbReference type="eggNOG" id="KOG0053">
    <property type="taxonomic scope" value="Eukaryota"/>
</dbReference>
<dbReference type="SUPFAM" id="SSF53383">
    <property type="entry name" value="PLP-dependent transferases"/>
    <property type="match status" value="1"/>
</dbReference>
<dbReference type="AlphaFoldDB" id="A0A0D2X0T7"/>
<dbReference type="PhylomeDB" id="A0A0D2X0T7"/>
<dbReference type="OrthoDB" id="3512640at2759"/>
<dbReference type="CDD" id="cd00614">
    <property type="entry name" value="CGS_like"/>
    <property type="match status" value="1"/>
</dbReference>
<dbReference type="GO" id="GO:0030170">
    <property type="term" value="F:pyridoxal phosphate binding"/>
    <property type="evidence" value="ECO:0007669"/>
    <property type="project" value="InterPro"/>
</dbReference>
<dbReference type="Proteomes" id="UP000008743">
    <property type="component" value="Unassembled WGS sequence"/>
</dbReference>
<dbReference type="PANTHER" id="PTHR11808:SF15">
    <property type="entry name" value="CYSTATHIONINE GAMMA-LYASE"/>
    <property type="match status" value="1"/>
</dbReference>
<keyword evidence="6" id="KW-0198">Cysteine biosynthesis</keyword>
<dbReference type="InterPro" id="IPR015424">
    <property type="entry name" value="PyrdxlP-dep_Trfase"/>
</dbReference>
<evidence type="ECO:0000256" key="1">
    <source>
        <dbReference type="ARBA" id="ARBA00001933"/>
    </source>
</evidence>
<evidence type="ECO:0000313" key="10">
    <source>
        <dbReference type="EMBL" id="KJE89629.1"/>
    </source>
</evidence>
<evidence type="ECO:0000256" key="9">
    <source>
        <dbReference type="RuleBase" id="RU362118"/>
    </source>
</evidence>
<dbReference type="EMBL" id="KE346360">
    <property type="protein sequence ID" value="KJE89629.1"/>
    <property type="molecule type" value="Genomic_DNA"/>
</dbReference>
<keyword evidence="5 8" id="KW-0663">Pyridoxal phosphate</keyword>
<dbReference type="Gene3D" id="3.90.1150.10">
    <property type="entry name" value="Aspartate Aminotransferase, domain 1"/>
    <property type="match status" value="1"/>
</dbReference>
<dbReference type="InterPro" id="IPR015421">
    <property type="entry name" value="PyrdxlP-dep_Trfase_major"/>
</dbReference>
<evidence type="ECO:0000313" key="11">
    <source>
        <dbReference type="Proteomes" id="UP000008743"/>
    </source>
</evidence>
<comment type="cofactor">
    <cofactor evidence="1 9">
        <name>pyridoxal 5'-phosphate</name>
        <dbReference type="ChEBI" id="CHEBI:597326"/>
    </cofactor>
</comment>
<comment type="similarity">
    <text evidence="3 9">Belongs to the trans-sulfuration enzymes family.</text>
</comment>
<evidence type="ECO:0000256" key="5">
    <source>
        <dbReference type="ARBA" id="ARBA00022898"/>
    </source>
</evidence>
<dbReference type="FunFam" id="3.40.640.10:FF:000009">
    <property type="entry name" value="Cystathionine gamma-synthase homolog"/>
    <property type="match status" value="1"/>
</dbReference>
<dbReference type="InParanoid" id="A0A0D2X0T7"/>
<dbReference type="EC" id="4.4.1.1" evidence="4"/>
<dbReference type="Pfam" id="PF01053">
    <property type="entry name" value="Cys_Met_Meta_PP"/>
    <property type="match status" value="1"/>
</dbReference>
<dbReference type="Gene3D" id="3.40.640.10">
    <property type="entry name" value="Type I PLP-dependent aspartate aminotransferase-like (Major domain)"/>
    <property type="match status" value="1"/>
</dbReference>